<dbReference type="CDD" id="cd16922">
    <property type="entry name" value="HATPase_EvgS-ArcB-TorS-like"/>
    <property type="match status" value="1"/>
</dbReference>
<dbReference type="InterPro" id="IPR013655">
    <property type="entry name" value="PAS_fold_3"/>
</dbReference>
<dbReference type="InterPro" id="IPR036097">
    <property type="entry name" value="HisK_dim/P_sf"/>
</dbReference>
<evidence type="ECO:0000259" key="11">
    <source>
        <dbReference type="PROSITE" id="PS50110"/>
    </source>
</evidence>
<comment type="similarity">
    <text evidence="2">In the N-terminal section; belongs to the phytochrome family.</text>
</comment>
<dbReference type="InterPro" id="IPR003594">
    <property type="entry name" value="HATPase_dom"/>
</dbReference>
<dbReference type="Pfam" id="PF00512">
    <property type="entry name" value="HisKA"/>
    <property type="match status" value="1"/>
</dbReference>
<accession>A0A8J7Z413</accession>
<dbReference type="SMART" id="SM00086">
    <property type="entry name" value="PAC"/>
    <property type="match status" value="1"/>
</dbReference>
<dbReference type="PRINTS" id="PR00344">
    <property type="entry name" value="BCTRLSENSOR"/>
</dbReference>
<keyword evidence="4 8" id="KW-0597">Phosphoprotein</keyword>
<evidence type="ECO:0000256" key="4">
    <source>
        <dbReference type="ARBA" id="ARBA00022553"/>
    </source>
</evidence>
<sequence>MELQSNVKILLVDDQPENLLALEALLGGLDAKLVRATSGEEALRSLLYQEFAVILMDVQMPNMDGFEAAELIRHRPKSRQTPIIFLTALNSDQKMFQGYACGAVDYLQKPVDSAILLSKVAVFVELFKKTEALKHQAAQLIAVNAELRKSEERFRSLSTCSPIGIFVTDSEGHCTYTNPRCQAICQLSIGDRIDESWLQSVYPIDRDRAIANWRSHLHEGGEYSDEFRVELAYGTIGWVHVSSAPMLSADEDLLGYVGTLEDVTARKQAELDRVQMVQEQLARQEAESSNRLKDEFLAILSHELRTPLNAVLGWARLLRSRSFDAAARDRALETIERNAAAQASMVEEILDISKIIQGKLSLKFGMVNLEAIVSNALQSVRPAADAKGIELTAVLDAPGGNVWGDPARLQQVVGNLLSNAVKFTPQSGNVEVRVERRCGSDSFNLQKLAYPPSLLPQLSEHVQIQVVDTGIGISADVLPIVFDQFRQADSSMTRPFGGLGLGLAIVRHLVELNGGQVEATSAGEGLGATFTVKLPLWQDAKLVAPDAHQANAQRSNQGSHHVNYVSQGF</sequence>
<proteinExistence type="inferred from homology"/>
<dbReference type="PROSITE" id="PS50110">
    <property type="entry name" value="RESPONSE_REGULATORY"/>
    <property type="match status" value="1"/>
</dbReference>
<comment type="caution">
    <text evidence="13">The sequence shown here is derived from an EMBL/GenBank/DDBJ whole genome shotgun (WGS) entry which is preliminary data.</text>
</comment>
<reference evidence="13" key="1">
    <citation type="submission" date="2019-12" db="EMBL/GenBank/DDBJ databases">
        <title>High-Quality draft genome sequences of three cyanobacteria isolated from the limestone walls of the Old Cathedral of Coimbra.</title>
        <authorList>
            <person name="Tiago I."/>
            <person name="Soares F."/>
            <person name="Portugal A."/>
        </authorList>
    </citation>
    <scope>NUCLEOTIDE SEQUENCE</scope>
    <source>
        <strain evidence="13">A</strain>
    </source>
</reference>
<dbReference type="InterPro" id="IPR000014">
    <property type="entry name" value="PAS"/>
</dbReference>
<evidence type="ECO:0000259" key="10">
    <source>
        <dbReference type="PROSITE" id="PS50109"/>
    </source>
</evidence>
<dbReference type="Gene3D" id="1.10.287.130">
    <property type="match status" value="1"/>
</dbReference>
<feature type="coiled-coil region" evidence="9">
    <location>
        <begin position="260"/>
        <end position="287"/>
    </location>
</feature>
<dbReference type="SMART" id="SM00448">
    <property type="entry name" value="REC"/>
    <property type="match status" value="1"/>
</dbReference>
<evidence type="ECO:0000313" key="14">
    <source>
        <dbReference type="Proteomes" id="UP000646053"/>
    </source>
</evidence>
<evidence type="ECO:0000256" key="6">
    <source>
        <dbReference type="ARBA" id="ARBA00023012"/>
    </source>
</evidence>
<feature type="domain" description="PAC" evidence="12">
    <location>
        <begin position="223"/>
        <end position="275"/>
    </location>
</feature>
<dbReference type="InterPro" id="IPR005467">
    <property type="entry name" value="His_kinase_dom"/>
</dbReference>
<evidence type="ECO:0000259" key="12">
    <source>
        <dbReference type="PROSITE" id="PS50113"/>
    </source>
</evidence>
<dbReference type="InterPro" id="IPR001610">
    <property type="entry name" value="PAC"/>
</dbReference>
<dbReference type="PROSITE" id="PS50113">
    <property type="entry name" value="PAC"/>
    <property type="match status" value="1"/>
</dbReference>
<dbReference type="EMBL" id="WVIE01000021">
    <property type="protein sequence ID" value="NDJ18910.1"/>
    <property type="molecule type" value="Genomic_DNA"/>
</dbReference>
<evidence type="ECO:0000256" key="9">
    <source>
        <dbReference type="SAM" id="Coils"/>
    </source>
</evidence>
<dbReference type="InterPro" id="IPR036890">
    <property type="entry name" value="HATPase_C_sf"/>
</dbReference>
<dbReference type="CDD" id="cd00082">
    <property type="entry name" value="HisKA"/>
    <property type="match status" value="1"/>
</dbReference>
<dbReference type="EC" id="2.7.13.3" evidence="3"/>
<dbReference type="SMART" id="SM00387">
    <property type="entry name" value="HATPase_c"/>
    <property type="match status" value="1"/>
</dbReference>
<dbReference type="AlphaFoldDB" id="A0A8J7Z413"/>
<keyword evidence="14" id="KW-1185">Reference proteome</keyword>
<dbReference type="SUPFAM" id="SSF55785">
    <property type="entry name" value="PYP-like sensor domain (PAS domain)"/>
    <property type="match status" value="1"/>
</dbReference>
<evidence type="ECO:0000256" key="8">
    <source>
        <dbReference type="PROSITE-ProRule" id="PRU00169"/>
    </source>
</evidence>
<dbReference type="InterPro" id="IPR011006">
    <property type="entry name" value="CheY-like_superfamily"/>
</dbReference>
<gene>
    <name evidence="13" type="ORF">GS601_16725</name>
</gene>
<dbReference type="InterPro" id="IPR003661">
    <property type="entry name" value="HisK_dim/P_dom"/>
</dbReference>
<keyword evidence="5" id="KW-0418">Kinase</keyword>
<dbReference type="Gene3D" id="3.30.565.10">
    <property type="entry name" value="Histidine kinase-like ATPase, C-terminal domain"/>
    <property type="match status" value="1"/>
</dbReference>
<dbReference type="SMART" id="SM00388">
    <property type="entry name" value="HisKA"/>
    <property type="match status" value="1"/>
</dbReference>
<dbReference type="CDD" id="cd00130">
    <property type="entry name" value="PAS"/>
    <property type="match status" value="1"/>
</dbReference>
<dbReference type="PROSITE" id="PS50109">
    <property type="entry name" value="HIS_KIN"/>
    <property type="match status" value="1"/>
</dbReference>
<dbReference type="Pfam" id="PF08447">
    <property type="entry name" value="PAS_3"/>
    <property type="match status" value="1"/>
</dbReference>
<dbReference type="InterPro" id="IPR000700">
    <property type="entry name" value="PAS-assoc_C"/>
</dbReference>
<keyword evidence="5" id="KW-0808">Transferase</keyword>
<dbReference type="Gene3D" id="3.30.450.20">
    <property type="entry name" value="PAS domain"/>
    <property type="match status" value="1"/>
</dbReference>
<dbReference type="Pfam" id="PF02518">
    <property type="entry name" value="HATPase_c"/>
    <property type="match status" value="1"/>
</dbReference>
<dbReference type="NCBIfam" id="TIGR00229">
    <property type="entry name" value="sensory_box"/>
    <property type="match status" value="1"/>
</dbReference>
<dbReference type="InterPro" id="IPR004358">
    <property type="entry name" value="Sig_transdc_His_kin-like_C"/>
</dbReference>
<evidence type="ECO:0000313" key="13">
    <source>
        <dbReference type="EMBL" id="NDJ18910.1"/>
    </source>
</evidence>
<feature type="domain" description="Response regulatory" evidence="11">
    <location>
        <begin position="8"/>
        <end position="124"/>
    </location>
</feature>
<dbReference type="GO" id="GO:0000155">
    <property type="term" value="F:phosphorelay sensor kinase activity"/>
    <property type="evidence" value="ECO:0007669"/>
    <property type="project" value="InterPro"/>
</dbReference>
<dbReference type="SUPFAM" id="SSF47384">
    <property type="entry name" value="Homodimeric domain of signal transducing histidine kinase"/>
    <property type="match status" value="1"/>
</dbReference>
<dbReference type="SUPFAM" id="SSF52172">
    <property type="entry name" value="CheY-like"/>
    <property type="match status" value="1"/>
</dbReference>
<dbReference type="Gene3D" id="3.40.50.2300">
    <property type="match status" value="1"/>
</dbReference>
<evidence type="ECO:0000256" key="2">
    <source>
        <dbReference type="ARBA" id="ARBA00006402"/>
    </source>
</evidence>
<dbReference type="PANTHER" id="PTHR43547">
    <property type="entry name" value="TWO-COMPONENT HISTIDINE KINASE"/>
    <property type="match status" value="1"/>
</dbReference>
<dbReference type="Pfam" id="PF00072">
    <property type="entry name" value="Response_reg"/>
    <property type="match status" value="1"/>
</dbReference>
<dbReference type="Proteomes" id="UP000646053">
    <property type="component" value="Unassembled WGS sequence"/>
</dbReference>
<keyword evidence="6" id="KW-0902">Two-component regulatory system</keyword>
<dbReference type="InterPro" id="IPR035965">
    <property type="entry name" value="PAS-like_dom_sf"/>
</dbReference>
<organism evidence="13 14">
    <name type="scientific">Myxacorys almedinensis A</name>
    <dbReference type="NCBI Taxonomy" id="2690445"/>
    <lineage>
        <taxon>Bacteria</taxon>
        <taxon>Bacillati</taxon>
        <taxon>Cyanobacteriota</taxon>
        <taxon>Cyanophyceae</taxon>
        <taxon>Leptolyngbyales</taxon>
        <taxon>Leptolyngbyaceae</taxon>
        <taxon>Myxacorys</taxon>
        <taxon>Myxacorys almedinensis</taxon>
    </lineage>
</organism>
<comment type="catalytic activity">
    <reaction evidence="1">
        <text>ATP + protein L-histidine = ADP + protein N-phospho-L-histidine.</text>
        <dbReference type="EC" id="2.7.13.3"/>
    </reaction>
</comment>
<evidence type="ECO:0000256" key="5">
    <source>
        <dbReference type="ARBA" id="ARBA00022777"/>
    </source>
</evidence>
<dbReference type="InterPro" id="IPR001789">
    <property type="entry name" value="Sig_transdc_resp-reg_receiver"/>
</dbReference>
<name>A0A8J7Z413_9CYAN</name>
<dbReference type="SMART" id="SM00091">
    <property type="entry name" value="PAS"/>
    <property type="match status" value="1"/>
</dbReference>
<protein>
    <recommendedName>
        <fullName evidence="7">Circadian input-output histidine kinase CikA</fullName>
        <ecNumber evidence="3">2.7.13.3</ecNumber>
    </recommendedName>
</protein>
<dbReference type="SUPFAM" id="SSF55874">
    <property type="entry name" value="ATPase domain of HSP90 chaperone/DNA topoisomerase II/histidine kinase"/>
    <property type="match status" value="1"/>
</dbReference>
<evidence type="ECO:0000256" key="1">
    <source>
        <dbReference type="ARBA" id="ARBA00000085"/>
    </source>
</evidence>
<feature type="domain" description="Histidine kinase" evidence="10">
    <location>
        <begin position="299"/>
        <end position="538"/>
    </location>
</feature>
<feature type="modified residue" description="4-aspartylphosphate" evidence="8">
    <location>
        <position position="57"/>
    </location>
</feature>
<evidence type="ECO:0000256" key="7">
    <source>
        <dbReference type="ARBA" id="ARBA00074306"/>
    </source>
</evidence>
<dbReference type="FunFam" id="3.30.565.10:FF:000010">
    <property type="entry name" value="Sensor histidine kinase RcsC"/>
    <property type="match status" value="1"/>
</dbReference>
<dbReference type="PANTHER" id="PTHR43547:SF2">
    <property type="entry name" value="HYBRID SIGNAL TRANSDUCTION HISTIDINE KINASE C"/>
    <property type="match status" value="1"/>
</dbReference>
<evidence type="ECO:0000256" key="3">
    <source>
        <dbReference type="ARBA" id="ARBA00012438"/>
    </source>
</evidence>
<keyword evidence="9" id="KW-0175">Coiled coil</keyword>